<protein>
    <submittedName>
        <fullName evidence="1">Uncharacterized protein</fullName>
    </submittedName>
</protein>
<keyword evidence="2" id="KW-1185">Reference proteome</keyword>
<organism evidence="1 2">
    <name type="scientific">Roseinatronobacter ekhonensis</name>
    <dbReference type="NCBI Taxonomy" id="254356"/>
    <lineage>
        <taxon>Bacteria</taxon>
        <taxon>Pseudomonadati</taxon>
        <taxon>Pseudomonadota</taxon>
        <taxon>Alphaproteobacteria</taxon>
        <taxon>Rhodobacterales</taxon>
        <taxon>Paracoccaceae</taxon>
        <taxon>Roseinatronobacter</taxon>
    </lineage>
</organism>
<dbReference type="AlphaFoldDB" id="A0A3B0MD30"/>
<proteinExistence type="predicted"/>
<evidence type="ECO:0000313" key="1">
    <source>
        <dbReference type="EMBL" id="SUZ33523.1"/>
    </source>
</evidence>
<accession>A0A3B0MD30</accession>
<name>A0A3B0MD30_9RHOB</name>
<dbReference type="RefSeq" id="WP_281272871.1">
    <property type="nucleotide sequence ID" value="NZ_UIHC01000055.1"/>
</dbReference>
<evidence type="ECO:0000313" key="2">
    <source>
        <dbReference type="Proteomes" id="UP000272908"/>
    </source>
</evidence>
<dbReference type="Proteomes" id="UP000272908">
    <property type="component" value="Unassembled WGS sequence"/>
</dbReference>
<dbReference type="EMBL" id="UIHC01000055">
    <property type="protein sequence ID" value="SUZ33523.1"/>
    <property type="molecule type" value="Genomic_DNA"/>
</dbReference>
<sequence length="41" mass="4743">MATVESREERLARMPAYVAVFTGQAPTTGEIERFYSRHRLD</sequence>
<gene>
    <name evidence="1" type="ORF">ROE7235_03294</name>
</gene>
<reference evidence="2" key="1">
    <citation type="submission" date="2018-08" db="EMBL/GenBank/DDBJ databases">
        <authorList>
            <person name="Rodrigo-Torres L."/>
            <person name="Arahal R. D."/>
            <person name="Lucena T."/>
        </authorList>
    </citation>
    <scope>NUCLEOTIDE SEQUENCE [LARGE SCALE GENOMIC DNA]</scope>
    <source>
        <strain evidence="2">CECT 7235</strain>
    </source>
</reference>